<keyword evidence="3" id="KW-1185">Reference proteome</keyword>
<feature type="transmembrane region" description="Helical" evidence="1">
    <location>
        <begin position="119"/>
        <end position="139"/>
    </location>
</feature>
<accession>A0ABV8M401</accession>
<keyword evidence="1" id="KW-0472">Membrane</keyword>
<proteinExistence type="predicted"/>
<feature type="transmembrane region" description="Helical" evidence="1">
    <location>
        <begin position="95"/>
        <end position="112"/>
    </location>
</feature>
<dbReference type="EMBL" id="JBHSBT010000004">
    <property type="protein sequence ID" value="MFC4145010.1"/>
    <property type="molecule type" value="Genomic_DNA"/>
</dbReference>
<gene>
    <name evidence="2" type="ORF">ACFO0M_01965</name>
</gene>
<protein>
    <recommendedName>
        <fullName evidence="4">Glycosyltransferase RgtA/B/C/D-like domain-containing protein</fullName>
    </recommendedName>
</protein>
<dbReference type="Proteomes" id="UP001595788">
    <property type="component" value="Unassembled WGS sequence"/>
</dbReference>
<feature type="transmembrane region" description="Helical" evidence="1">
    <location>
        <begin position="20"/>
        <end position="41"/>
    </location>
</feature>
<keyword evidence="1" id="KW-1133">Transmembrane helix</keyword>
<evidence type="ECO:0000313" key="3">
    <source>
        <dbReference type="Proteomes" id="UP001595788"/>
    </source>
</evidence>
<evidence type="ECO:0000256" key="1">
    <source>
        <dbReference type="SAM" id="Phobius"/>
    </source>
</evidence>
<feature type="transmembrane region" description="Helical" evidence="1">
    <location>
        <begin position="180"/>
        <end position="208"/>
    </location>
</feature>
<sequence length="249" mass="26810">MATPVRRTARRWPRCDRPALVALLLGLAGVGYRLVLTLFTLPTSNSDEATFGLAALHIAAGGERPVFLYGQRYMGMLESYLAAPLVGLAGPSWPVLRLPLLALYALFVWLTYRLTRRLFSPWFAAFVVGLLALGSERVVRDQLTVVGGRPEVKPAVVAMLLIAVGLAERRIGHRFLATGLFGLLAGMALWSDWLIVPYLAVAGVVLVWAAPRELVGWAGVLLVAGFLVGVAPMIKDNLVAPAGQDSLSV</sequence>
<feature type="transmembrane region" description="Helical" evidence="1">
    <location>
        <begin position="214"/>
        <end position="234"/>
    </location>
</feature>
<name>A0ABV8M401_9ACTN</name>
<organism evidence="2 3">
    <name type="scientific">Micromonospora mangrovi</name>
    <dbReference type="NCBI Taxonomy" id="1182597"/>
    <lineage>
        <taxon>Bacteria</taxon>
        <taxon>Bacillati</taxon>
        <taxon>Actinomycetota</taxon>
        <taxon>Actinomycetes</taxon>
        <taxon>Micromonosporales</taxon>
        <taxon>Micromonosporaceae</taxon>
        <taxon>Micromonospora</taxon>
    </lineage>
</organism>
<reference evidence="3" key="1">
    <citation type="journal article" date="2019" name="Int. J. Syst. Evol. Microbiol.">
        <title>The Global Catalogue of Microorganisms (GCM) 10K type strain sequencing project: providing services to taxonomists for standard genome sequencing and annotation.</title>
        <authorList>
            <consortium name="The Broad Institute Genomics Platform"/>
            <consortium name="The Broad Institute Genome Sequencing Center for Infectious Disease"/>
            <person name="Wu L."/>
            <person name="Ma J."/>
        </authorList>
    </citation>
    <scope>NUCLEOTIDE SEQUENCE [LARGE SCALE GENOMIC DNA]</scope>
    <source>
        <strain evidence="3">2803GPT1-18</strain>
    </source>
</reference>
<evidence type="ECO:0008006" key="4">
    <source>
        <dbReference type="Google" id="ProtNLM"/>
    </source>
</evidence>
<evidence type="ECO:0000313" key="2">
    <source>
        <dbReference type="EMBL" id="MFC4145010.1"/>
    </source>
</evidence>
<comment type="caution">
    <text evidence="2">The sequence shown here is derived from an EMBL/GenBank/DDBJ whole genome shotgun (WGS) entry which is preliminary data.</text>
</comment>
<keyword evidence="1" id="KW-0812">Transmembrane</keyword>
<feature type="non-terminal residue" evidence="2">
    <location>
        <position position="249"/>
    </location>
</feature>